<dbReference type="Proteomes" id="UP000679126">
    <property type="component" value="Unassembled WGS sequence"/>
</dbReference>
<dbReference type="Pfam" id="PF03203">
    <property type="entry name" value="MerC"/>
    <property type="match status" value="1"/>
</dbReference>
<proteinExistence type="predicted"/>
<accession>A0ABS3YEM9</accession>
<name>A0ABS3YEM9_9BACT</name>
<dbReference type="InterPro" id="IPR004891">
    <property type="entry name" value="Mercury-R_MerC"/>
</dbReference>
<dbReference type="EMBL" id="JAGHKP010000002">
    <property type="protein sequence ID" value="MBO9153118.1"/>
    <property type="molecule type" value="Genomic_DNA"/>
</dbReference>
<feature type="transmembrane region" description="Helical" evidence="1">
    <location>
        <begin position="51"/>
        <end position="69"/>
    </location>
</feature>
<feature type="transmembrane region" description="Helical" evidence="1">
    <location>
        <begin position="76"/>
        <end position="96"/>
    </location>
</feature>
<keyword evidence="3" id="KW-1185">Reference proteome</keyword>
<evidence type="ECO:0000313" key="3">
    <source>
        <dbReference type="Proteomes" id="UP000679126"/>
    </source>
</evidence>
<keyword evidence="1" id="KW-0812">Transmembrane</keyword>
<sequence length="139" mass="15400">MRMNVFSKWNLDAVGIGASLACALHCALLPLLITALPLLGLEVLENDRLEYGLLAVSFVVGYAALFRGYRRYHRHWWPLLWFTLGFAGLLAGHFLAPEGLEAAIITTGALLIIIAHMLNLQGCKKCRVVKKEREDRAAA</sequence>
<organism evidence="2 3">
    <name type="scientific">Chitinophaga chungangae</name>
    <dbReference type="NCBI Taxonomy" id="2821488"/>
    <lineage>
        <taxon>Bacteria</taxon>
        <taxon>Pseudomonadati</taxon>
        <taxon>Bacteroidota</taxon>
        <taxon>Chitinophagia</taxon>
        <taxon>Chitinophagales</taxon>
        <taxon>Chitinophagaceae</taxon>
        <taxon>Chitinophaga</taxon>
    </lineage>
</organism>
<evidence type="ECO:0000256" key="1">
    <source>
        <dbReference type="SAM" id="Phobius"/>
    </source>
</evidence>
<keyword evidence="1" id="KW-0472">Membrane</keyword>
<reference evidence="3" key="1">
    <citation type="submission" date="2021-03" db="EMBL/GenBank/DDBJ databases">
        <title>Assistant Professor.</title>
        <authorList>
            <person name="Huq M.A."/>
        </authorList>
    </citation>
    <scope>NUCLEOTIDE SEQUENCE [LARGE SCALE GENOMIC DNA]</scope>
    <source>
        <strain evidence="3">MAH-28</strain>
    </source>
</reference>
<evidence type="ECO:0000313" key="2">
    <source>
        <dbReference type="EMBL" id="MBO9153118.1"/>
    </source>
</evidence>
<feature type="transmembrane region" description="Helical" evidence="1">
    <location>
        <begin position="102"/>
        <end position="120"/>
    </location>
</feature>
<protein>
    <submittedName>
        <fullName evidence="2">MerC domain-containing protein</fullName>
    </submittedName>
</protein>
<gene>
    <name evidence="2" type="ORF">J7I43_12905</name>
</gene>
<comment type="caution">
    <text evidence="2">The sequence shown here is derived from an EMBL/GenBank/DDBJ whole genome shotgun (WGS) entry which is preliminary data.</text>
</comment>
<keyword evidence="1" id="KW-1133">Transmembrane helix</keyword>
<feature type="transmembrane region" description="Helical" evidence="1">
    <location>
        <begin position="12"/>
        <end position="39"/>
    </location>
</feature>